<comment type="caution">
    <text evidence="1">The sequence shown here is derived from an EMBL/GenBank/DDBJ whole genome shotgun (WGS) entry which is preliminary data.</text>
</comment>
<protein>
    <submittedName>
        <fullName evidence="1">Uncharacterized protein</fullName>
    </submittedName>
</protein>
<proteinExistence type="predicted"/>
<dbReference type="EMBL" id="BJTZ01000028">
    <property type="protein sequence ID" value="GEK15353.1"/>
    <property type="molecule type" value="Genomic_DNA"/>
</dbReference>
<reference evidence="1 2" key="1">
    <citation type="submission" date="2019-07" db="EMBL/GenBank/DDBJ databases">
        <title>Whole genome shotgun sequence of Aliivibrio fischeri NBRC 101058.</title>
        <authorList>
            <person name="Hosoyama A."/>
            <person name="Uohara A."/>
            <person name="Ohji S."/>
            <person name="Ichikawa N."/>
        </authorList>
    </citation>
    <scope>NUCLEOTIDE SEQUENCE [LARGE SCALE GENOMIC DNA]</scope>
    <source>
        <strain evidence="1 2">NBRC 101058</strain>
    </source>
</reference>
<organism evidence="1 2">
    <name type="scientific">Aliivibrio fischeri</name>
    <name type="common">Vibrio fischeri</name>
    <dbReference type="NCBI Taxonomy" id="668"/>
    <lineage>
        <taxon>Bacteria</taxon>
        <taxon>Pseudomonadati</taxon>
        <taxon>Pseudomonadota</taxon>
        <taxon>Gammaproteobacteria</taxon>
        <taxon>Vibrionales</taxon>
        <taxon>Vibrionaceae</taxon>
        <taxon>Aliivibrio</taxon>
    </lineage>
</organism>
<dbReference type="AlphaFoldDB" id="A0A510UL28"/>
<dbReference type="RefSeq" id="WP_146865833.1">
    <property type="nucleotide sequence ID" value="NZ_BJTZ01000028.1"/>
</dbReference>
<accession>A0A510UL28</accession>
<dbReference type="Proteomes" id="UP000321787">
    <property type="component" value="Unassembled WGS sequence"/>
</dbReference>
<sequence>MNKLFISFLYLCLISLSTLSVVGKDLIIDVNELKNQDLTSIPPLLIGENGTSKVSETIFTNEKITLEQPITASEPRKRLKIIVNGYISKSKEILDSIKDGSFIIPDISQKSELIINLRNNYSFLREAIEFIDSNEIFPEYNFHTTKFKGNTLVIAKTYKYGDKLGITLVMSNPENLVNNKLKLIGGIKRSSVENVRSIARDVVTNEPSIKSLSAYVLSPTLESNYRRFGFTEELCN</sequence>
<evidence type="ECO:0000313" key="1">
    <source>
        <dbReference type="EMBL" id="GEK15353.1"/>
    </source>
</evidence>
<evidence type="ECO:0000313" key="2">
    <source>
        <dbReference type="Proteomes" id="UP000321787"/>
    </source>
</evidence>
<gene>
    <name evidence="1" type="ORF">AFI02nite_33890</name>
</gene>
<name>A0A510UL28_ALIFS</name>